<feature type="binding site" evidence="17">
    <location>
        <position position="6"/>
    </location>
    <ligand>
        <name>ATP</name>
        <dbReference type="ChEBI" id="CHEBI:30616"/>
    </ligand>
</feature>
<proteinExistence type="inferred from homology"/>
<evidence type="ECO:0000256" key="3">
    <source>
        <dbReference type="ARBA" id="ARBA00022475"/>
    </source>
</evidence>
<evidence type="ECO:0000256" key="17">
    <source>
        <dbReference type="PIRSR" id="PIRSR600829-3"/>
    </source>
</evidence>
<comment type="similarity">
    <text evidence="2">Belongs to the bacterial diacylglycerol kinase family.</text>
</comment>
<feature type="binding site" evidence="17">
    <location>
        <begin position="82"/>
        <end position="84"/>
    </location>
    <ligand>
        <name>ATP</name>
        <dbReference type="ChEBI" id="CHEBI:30616"/>
    </ligand>
</feature>
<evidence type="ECO:0000313" key="21">
    <source>
        <dbReference type="Proteomes" id="UP000319432"/>
    </source>
</evidence>
<keyword evidence="5" id="KW-0808">Transferase</keyword>
<keyword evidence="8 20" id="KW-0418">Kinase</keyword>
<evidence type="ECO:0000256" key="1">
    <source>
        <dbReference type="ARBA" id="ARBA00004651"/>
    </source>
</evidence>
<accession>A0A518V8G7</accession>
<evidence type="ECO:0000256" key="2">
    <source>
        <dbReference type="ARBA" id="ARBA00005967"/>
    </source>
</evidence>
<feature type="transmembrane region" description="Helical" evidence="19">
    <location>
        <begin position="30"/>
        <end position="47"/>
    </location>
</feature>
<feature type="transmembrane region" description="Helical" evidence="19">
    <location>
        <begin position="93"/>
        <end position="114"/>
    </location>
</feature>
<evidence type="ECO:0000256" key="4">
    <source>
        <dbReference type="ARBA" id="ARBA00022516"/>
    </source>
</evidence>
<evidence type="ECO:0000256" key="15">
    <source>
        <dbReference type="PIRSR" id="PIRSR600829-1"/>
    </source>
</evidence>
<keyword evidence="3" id="KW-1003">Cell membrane</keyword>
<organism evidence="20 21">
    <name type="scientific">Brevibacillus laterosporus</name>
    <name type="common">Bacillus laterosporus</name>
    <dbReference type="NCBI Taxonomy" id="1465"/>
    <lineage>
        <taxon>Bacteria</taxon>
        <taxon>Bacillati</taxon>
        <taxon>Bacillota</taxon>
        <taxon>Bacilli</taxon>
        <taxon>Bacillales</taxon>
        <taxon>Paenibacillaceae</taxon>
        <taxon>Brevibacillus</taxon>
    </lineage>
</organism>
<comment type="subcellular location">
    <subcellularLocation>
        <location evidence="1">Cell membrane</location>
        <topology evidence="1">Multi-pass membrane protein</topology>
    </subcellularLocation>
</comment>
<evidence type="ECO:0000256" key="16">
    <source>
        <dbReference type="PIRSR" id="PIRSR600829-2"/>
    </source>
</evidence>
<feature type="binding site" evidence="16">
    <location>
        <begin position="44"/>
        <end position="47"/>
    </location>
    <ligand>
        <name>substrate</name>
    </ligand>
</feature>
<evidence type="ECO:0000256" key="7">
    <source>
        <dbReference type="ARBA" id="ARBA00022741"/>
    </source>
</evidence>
<dbReference type="InterPro" id="IPR000829">
    <property type="entry name" value="DAGK"/>
</dbReference>
<feature type="binding site" evidence="17">
    <location>
        <position position="13"/>
    </location>
    <ligand>
        <name>ATP</name>
        <dbReference type="ChEBI" id="CHEBI:30616"/>
    </ligand>
</feature>
<dbReference type="AlphaFoldDB" id="A0A518V8G7"/>
<dbReference type="GO" id="GO:0005524">
    <property type="term" value="F:ATP binding"/>
    <property type="evidence" value="ECO:0007669"/>
    <property type="project" value="UniProtKB-KW"/>
</dbReference>
<feature type="binding site" evidence="16">
    <location>
        <position position="6"/>
    </location>
    <ligand>
        <name>substrate</name>
    </ligand>
</feature>
<feature type="binding site" evidence="17">
    <location>
        <begin position="91"/>
        <end position="92"/>
    </location>
    <ligand>
        <name>ATP</name>
        <dbReference type="ChEBI" id="CHEBI:30616"/>
    </ligand>
</feature>
<evidence type="ECO:0000256" key="11">
    <source>
        <dbReference type="ARBA" id="ARBA00023098"/>
    </source>
</evidence>
<dbReference type="EMBL" id="CP033464">
    <property type="protein sequence ID" value="QDX93295.1"/>
    <property type="molecule type" value="Genomic_DNA"/>
</dbReference>
<dbReference type="Proteomes" id="UP000319432">
    <property type="component" value="Chromosome"/>
</dbReference>
<comment type="cofactor">
    <cofactor evidence="18">
        <name>Mg(2+)</name>
        <dbReference type="ChEBI" id="CHEBI:18420"/>
    </cofactor>
    <text evidence="18">Mn(2+), Zn(2+), Cd(2+) and Co(2+) support activity to lesser extents.</text>
</comment>
<evidence type="ECO:0000313" key="20">
    <source>
        <dbReference type="EMBL" id="QDX93295.1"/>
    </source>
</evidence>
<evidence type="ECO:0000256" key="5">
    <source>
        <dbReference type="ARBA" id="ARBA00022679"/>
    </source>
</evidence>
<reference evidence="20 21" key="1">
    <citation type="submission" date="2018-11" db="EMBL/GenBank/DDBJ databases">
        <title>Phylogenetic determinants of toxin gene distribution in genomes of Brevibacillus laterosporus.</title>
        <authorList>
            <person name="Glare T.R."/>
            <person name="Durrant A."/>
            <person name="Berry C."/>
            <person name="Palma L."/>
            <person name="Ormskirk M."/>
            <person name="Cox M.O."/>
        </authorList>
    </citation>
    <scope>NUCLEOTIDE SEQUENCE [LARGE SCALE GENOMIC DNA]</scope>
    <source>
        <strain evidence="20 21">1821L</strain>
    </source>
</reference>
<dbReference type="Gene3D" id="1.10.287.3610">
    <property type="match status" value="1"/>
</dbReference>
<dbReference type="GO" id="GO:0008654">
    <property type="term" value="P:phospholipid biosynthetic process"/>
    <property type="evidence" value="ECO:0007669"/>
    <property type="project" value="UniProtKB-KW"/>
</dbReference>
<dbReference type="PANTHER" id="PTHR34299">
    <property type="entry name" value="DIACYLGLYCEROL KINASE"/>
    <property type="match status" value="1"/>
</dbReference>
<protein>
    <submittedName>
        <fullName evidence="20">Diacylglycerol kinase family protein</fullName>
    </submittedName>
</protein>
<evidence type="ECO:0000256" key="9">
    <source>
        <dbReference type="ARBA" id="ARBA00022840"/>
    </source>
</evidence>
<evidence type="ECO:0000256" key="12">
    <source>
        <dbReference type="ARBA" id="ARBA00023136"/>
    </source>
</evidence>
<name>A0A518V8G7_BRELA</name>
<feature type="binding site" evidence="18">
    <location>
        <position position="73"/>
    </location>
    <ligand>
        <name>a divalent metal cation</name>
        <dbReference type="ChEBI" id="CHEBI:60240"/>
    </ligand>
</feature>
<keyword evidence="4" id="KW-0444">Lipid biosynthesis</keyword>
<keyword evidence="18" id="KW-0479">Metal-binding</keyword>
<keyword evidence="14" id="KW-1208">Phospholipid metabolism</keyword>
<dbReference type="Pfam" id="PF01219">
    <property type="entry name" value="DAGK_prokar"/>
    <property type="match status" value="1"/>
</dbReference>
<keyword evidence="21" id="KW-1185">Reference proteome</keyword>
<evidence type="ECO:0000256" key="14">
    <source>
        <dbReference type="ARBA" id="ARBA00023264"/>
    </source>
</evidence>
<feature type="binding site" evidence="17">
    <location>
        <position position="73"/>
    </location>
    <ligand>
        <name>ATP</name>
        <dbReference type="ChEBI" id="CHEBI:30616"/>
    </ligand>
</feature>
<keyword evidence="10 19" id="KW-1133">Transmembrane helix</keyword>
<dbReference type="GO" id="GO:0016301">
    <property type="term" value="F:kinase activity"/>
    <property type="evidence" value="ECO:0007669"/>
    <property type="project" value="UniProtKB-KW"/>
</dbReference>
<dbReference type="InterPro" id="IPR033717">
    <property type="entry name" value="UDPK"/>
</dbReference>
<keyword evidence="13" id="KW-0594">Phospholipid biosynthesis</keyword>
<keyword evidence="18" id="KW-0460">Magnesium</keyword>
<evidence type="ECO:0000256" key="8">
    <source>
        <dbReference type="ARBA" id="ARBA00022777"/>
    </source>
</evidence>
<sequence length="124" mass="13877">MKEWLRLWRSFGYAIQGINHAVRTQRNMQIHVAVALGVVIVSIWLQVTRLEFSLLLLVIAVVWALELFNTAVEAVVDLVTEEYHPLAKIAKDVAAGAVFVAAMFAILIGILILGPPLYAYLYTR</sequence>
<evidence type="ECO:0000256" key="10">
    <source>
        <dbReference type="ARBA" id="ARBA00022989"/>
    </source>
</evidence>
<feature type="transmembrane region" description="Helical" evidence="19">
    <location>
        <begin position="53"/>
        <end position="72"/>
    </location>
</feature>
<evidence type="ECO:0000256" key="19">
    <source>
        <dbReference type="SAM" id="Phobius"/>
    </source>
</evidence>
<keyword evidence="6 19" id="KW-0812">Transmembrane</keyword>
<dbReference type="PANTHER" id="PTHR34299:SF1">
    <property type="entry name" value="DIACYLGLYCEROL KINASE"/>
    <property type="match status" value="1"/>
</dbReference>
<dbReference type="CDD" id="cd14265">
    <property type="entry name" value="UDPK_IM_like"/>
    <property type="match status" value="1"/>
</dbReference>
<feature type="binding site" evidence="16">
    <location>
        <position position="66"/>
    </location>
    <ligand>
        <name>substrate</name>
    </ligand>
</feature>
<gene>
    <name evidence="20" type="ORF">EEL30_13870</name>
</gene>
<evidence type="ECO:0000256" key="13">
    <source>
        <dbReference type="ARBA" id="ARBA00023209"/>
    </source>
</evidence>
<keyword evidence="12 19" id="KW-0472">Membrane</keyword>
<dbReference type="GO" id="GO:0005886">
    <property type="term" value="C:plasma membrane"/>
    <property type="evidence" value="ECO:0007669"/>
    <property type="project" value="UniProtKB-SubCell"/>
</dbReference>
<evidence type="ECO:0000256" key="6">
    <source>
        <dbReference type="ARBA" id="ARBA00022692"/>
    </source>
</evidence>
<keyword evidence="9 17" id="KW-0067">ATP-binding</keyword>
<keyword evidence="7 17" id="KW-0547">Nucleotide-binding</keyword>
<keyword evidence="11" id="KW-0443">Lipid metabolism</keyword>
<dbReference type="GO" id="GO:0046872">
    <property type="term" value="F:metal ion binding"/>
    <property type="evidence" value="ECO:0007669"/>
    <property type="project" value="UniProtKB-KW"/>
</dbReference>
<dbReference type="InterPro" id="IPR036945">
    <property type="entry name" value="DAGK_sf"/>
</dbReference>
<feature type="active site" description="Proton acceptor" evidence="15">
    <location>
        <position position="66"/>
    </location>
</feature>
<evidence type="ECO:0000256" key="18">
    <source>
        <dbReference type="PIRSR" id="PIRSR600829-4"/>
    </source>
</evidence>
<dbReference type="OrthoDB" id="9789934at2"/>